<dbReference type="AlphaFoldDB" id="A0A9P3G4M7"/>
<dbReference type="Proteomes" id="UP000703269">
    <property type="component" value="Unassembled WGS sequence"/>
</dbReference>
<evidence type="ECO:0008006" key="4">
    <source>
        <dbReference type="Google" id="ProtNLM"/>
    </source>
</evidence>
<reference evidence="2 3" key="1">
    <citation type="submission" date="2021-08" db="EMBL/GenBank/DDBJ databases">
        <title>Draft Genome Sequence of Phanerochaete sordida strain YK-624.</title>
        <authorList>
            <person name="Mori T."/>
            <person name="Dohra H."/>
            <person name="Suzuki T."/>
            <person name="Kawagishi H."/>
            <person name="Hirai H."/>
        </authorList>
    </citation>
    <scope>NUCLEOTIDE SEQUENCE [LARGE SCALE GENOMIC DNA]</scope>
    <source>
        <strain evidence="2 3">YK-624</strain>
    </source>
</reference>
<gene>
    <name evidence="2" type="ORF">PsYK624_042910</name>
</gene>
<protein>
    <recommendedName>
        <fullName evidence="4">Secreted protein</fullName>
    </recommendedName>
</protein>
<feature type="chain" id="PRO_5040430454" description="Secreted protein" evidence="1">
    <location>
        <begin position="18"/>
        <end position="80"/>
    </location>
</feature>
<name>A0A9P3G4M7_9APHY</name>
<dbReference type="EMBL" id="BPQB01000008">
    <property type="protein sequence ID" value="GJE88208.1"/>
    <property type="molecule type" value="Genomic_DNA"/>
</dbReference>
<feature type="signal peptide" evidence="1">
    <location>
        <begin position="1"/>
        <end position="17"/>
    </location>
</feature>
<accession>A0A9P3G4M7</accession>
<evidence type="ECO:0000313" key="3">
    <source>
        <dbReference type="Proteomes" id="UP000703269"/>
    </source>
</evidence>
<organism evidence="2 3">
    <name type="scientific">Phanerochaete sordida</name>
    <dbReference type="NCBI Taxonomy" id="48140"/>
    <lineage>
        <taxon>Eukaryota</taxon>
        <taxon>Fungi</taxon>
        <taxon>Dikarya</taxon>
        <taxon>Basidiomycota</taxon>
        <taxon>Agaricomycotina</taxon>
        <taxon>Agaricomycetes</taxon>
        <taxon>Polyporales</taxon>
        <taxon>Phanerochaetaceae</taxon>
        <taxon>Phanerochaete</taxon>
    </lineage>
</organism>
<keyword evidence="1" id="KW-0732">Signal</keyword>
<proteinExistence type="predicted"/>
<comment type="caution">
    <text evidence="2">The sequence shown here is derived from an EMBL/GenBank/DDBJ whole genome shotgun (WGS) entry which is preliminary data.</text>
</comment>
<evidence type="ECO:0000313" key="2">
    <source>
        <dbReference type="EMBL" id="GJE88208.1"/>
    </source>
</evidence>
<evidence type="ECO:0000256" key="1">
    <source>
        <dbReference type="SAM" id="SignalP"/>
    </source>
</evidence>
<sequence length="80" mass="8775">MPLHLLVVCGFMLLSSASRPKGPEYLMLQVNVLCSLQGDGRAAEVQGRTRSLKHHNVTMGVHLQTSQPTARRHIGRTASK</sequence>
<keyword evidence="3" id="KW-1185">Reference proteome</keyword>